<dbReference type="Pfam" id="PF20779">
    <property type="entry name" value="MACPF_D2"/>
    <property type="match status" value="1"/>
</dbReference>
<gene>
    <name evidence="3" type="ORF">Premu_1017</name>
</gene>
<evidence type="ECO:0000313" key="4">
    <source>
        <dbReference type="Proteomes" id="UP000002772"/>
    </source>
</evidence>
<protein>
    <recommendedName>
        <fullName evidence="5">MACPF domain-containing protein</fullName>
    </recommendedName>
</protein>
<evidence type="ECO:0000313" key="3">
    <source>
        <dbReference type="EMBL" id="EGN56459.1"/>
    </source>
</evidence>
<feature type="domain" description="MACPF protein D2" evidence="1">
    <location>
        <begin position="397"/>
        <end position="500"/>
    </location>
</feature>
<dbReference type="Pfam" id="PF20785">
    <property type="entry name" value="MACPF_D3"/>
    <property type="match status" value="1"/>
</dbReference>
<dbReference type="InterPro" id="IPR048467">
    <property type="entry name" value="MACPF_D3"/>
</dbReference>
<sequence length="568" mass="64106">MRMRDFPLFSFFVIVLVSCSEVAEQESGNAIKSTAIQEIQDTVYQERNSNLPNVKTHWSDYELLSSTRATANDDKNGNSGELLGYSYKIGNTILGDPHNVGFPVIDIDKVSDYDPKFITKNHIGTSSINSFSYTSYDDFIQKSQYLKKSSSGFSLNILHIIKIGRRHKNTKVFSSYISDSIHAVYGEADIAYYNSEFKLNPSESSLHAYALACLTKSFMKNLYGSPAGKLLSSYGDFIMADYLTGGKITALYAGLARSSISVKDKEKLMDQEINASIDFKIKKYSGNISLDSLKIGNSSGVISGRKKFLDECYTSINTFGGKHGIETADRLLDIHKSSMDMSSWAQSLDNENTHSIVSIGDGGLLHISDVVLEDNYKKRLELTSEGYLDSFNKFFSTFIEISRYYVRYSSKYNKALYGIAAILNTRQGDKIILIEPNDKNLTDEELLKNNDNDVFFAKASKIAEEMKKVFDIEIKSNVYGRYNPQILDPLCETITVDFNNMHWFGNSNLNLKFIYNKESKIAFTVYEDDLEGDYVLDEYGLRDWFDANCTYKNISLGTVTRTFKIIGL</sequence>
<dbReference type="AlphaFoldDB" id="F8N821"/>
<dbReference type="Gene3D" id="3.30.160.840">
    <property type="match status" value="1"/>
</dbReference>
<evidence type="ECO:0008006" key="5">
    <source>
        <dbReference type="Google" id="ProtNLM"/>
    </source>
</evidence>
<feature type="domain" description="MACPF protein D3" evidence="2">
    <location>
        <begin position="501"/>
        <end position="568"/>
    </location>
</feature>
<reference evidence="4" key="1">
    <citation type="journal article" date="2011" name="Stand. Genomic Sci.">
        <title>Non-contiguous finished genome sequence of the opportunistic oral pathogen Prevotella multisaccharivorax type strain (PPPA20).</title>
        <authorList>
            <person name="Pati A."/>
            <person name="Gronow S."/>
            <person name="Lu M."/>
            <person name="Lapidus A."/>
            <person name="Nolan M."/>
            <person name="Lucas S."/>
            <person name="Hammon N."/>
            <person name="Deshpande S."/>
            <person name="Cheng J.F."/>
            <person name="Tapia R."/>
            <person name="Han C."/>
            <person name="Goodwin L."/>
            <person name="Pitluck S."/>
            <person name="Liolios K."/>
            <person name="Pagani I."/>
            <person name="Mavromatis K."/>
            <person name="Mikhailova N."/>
            <person name="Huntemann M."/>
            <person name="Chen A."/>
            <person name="Palaniappan K."/>
            <person name="Land M."/>
            <person name="Hauser L."/>
            <person name="Detter J.C."/>
            <person name="Brambilla E.M."/>
            <person name="Rohde M."/>
            <person name="Goker M."/>
            <person name="Woyke T."/>
            <person name="Bristow J."/>
            <person name="Eisen J.A."/>
            <person name="Markowitz V."/>
            <person name="Hugenholtz P."/>
            <person name="Kyrpides N.C."/>
            <person name="Klenk H.P."/>
            <person name="Ivanova N."/>
        </authorList>
    </citation>
    <scope>NUCLEOTIDE SEQUENCE [LARGE SCALE GENOMIC DNA]</scope>
    <source>
        <strain evidence="4">DSM 17128</strain>
    </source>
</reference>
<dbReference type="PROSITE" id="PS51257">
    <property type="entry name" value="PROKAR_LIPOPROTEIN"/>
    <property type="match status" value="1"/>
</dbReference>
<accession>F8N821</accession>
<dbReference type="STRING" id="688246.Premu_1017"/>
<dbReference type="EMBL" id="GL945017">
    <property type="protein sequence ID" value="EGN56459.1"/>
    <property type="molecule type" value="Genomic_DNA"/>
</dbReference>
<evidence type="ECO:0000259" key="1">
    <source>
        <dbReference type="Pfam" id="PF20779"/>
    </source>
</evidence>
<keyword evidence="4" id="KW-1185">Reference proteome</keyword>
<proteinExistence type="predicted"/>
<dbReference type="InterPro" id="IPR048468">
    <property type="entry name" value="MACPF_D2"/>
</dbReference>
<dbReference type="eggNOG" id="ENOG5032QY3">
    <property type="taxonomic scope" value="Bacteria"/>
</dbReference>
<evidence type="ECO:0000259" key="2">
    <source>
        <dbReference type="Pfam" id="PF20785"/>
    </source>
</evidence>
<dbReference type="Gene3D" id="3.30.420.400">
    <property type="match status" value="1"/>
</dbReference>
<name>F8N821_9BACT</name>
<dbReference type="Proteomes" id="UP000002772">
    <property type="component" value="Unassembled WGS sequence"/>
</dbReference>
<organism evidence="3 4">
    <name type="scientific">Hallella multisaccharivorax DSM 17128</name>
    <dbReference type="NCBI Taxonomy" id="688246"/>
    <lineage>
        <taxon>Bacteria</taxon>
        <taxon>Pseudomonadati</taxon>
        <taxon>Bacteroidota</taxon>
        <taxon>Bacteroidia</taxon>
        <taxon>Bacteroidales</taxon>
        <taxon>Prevotellaceae</taxon>
        <taxon>Hallella</taxon>
    </lineage>
</organism>
<dbReference type="HOGENOM" id="CLU_034838_0_0_10"/>